<feature type="region of interest" description="Disordered" evidence="1">
    <location>
        <begin position="18"/>
        <end position="60"/>
    </location>
</feature>
<keyword evidence="3" id="KW-1185">Reference proteome</keyword>
<name>A0A2R6PJF4_9APHY</name>
<protein>
    <submittedName>
        <fullName evidence="2">Uncharacterized protein</fullName>
    </submittedName>
</protein>
<dbReference type="EMBL" id="MLYV02000480">
    <property type="protein sequence ID" value="PSR92129.1"/>
    <property type="molecule type" value="Genomic_DNA"/>
</dbReference>
<evidence type="ECO:0000313" key="2">
    <source>
        <dbReference type="EMBL" id="PSR92129.1"/>
    </source>
</evidence>
<reference evidence="2 3" key="1">
    <citation type="submission" date="2018-02" db="EMBL/GenBank/DDBJ databases">
        <title>Genome sequence of the basidiomycete white-rot fungus Phlebia centrifuga.</title>
        <authorList>
            <person name="Granchi Z."/>
            <person name="Peng M."/>
            <person name="de Vries R.P."/>
            <person name="Hilden K."/>
            <person name="Makela M.R."/>
            <person name="Grigoriev I."/>
            <person name="Riley R."/>
        </authorList>
    </citation>
    <scope>NUCLEOTIDE SEQUENCE [LARGE SCALE GENOMIC DNA]</scope>
    <source>
        <strain evidence="2 3">FBCC195</strain>
    </source>
</reference>
<evidence type="ECO:0000256" key="1">
    <source>
        <dbReference type="SAM" id="MobiDB-lite"/>
    </source>
</evidence>
<accession>A0A2R6PJF4</accession>
<gene>
    <name evidence="2" type="ORF">PHLCEN_2v4774</name>
</gene>
<proteinExistence type="predicted"/>
<dbReference type="Proteomes" id="UP000186601">
    <property type="component" value="Unassembled WGS sequence"/>
</dbReference>
<comment type="caution">
    <text evidence="2">The sequence shown here is derived from an EMBL/GenBank/DDBJ whole genome shotgun (WGS) entry which is preliminary data.</text>
</comment>
<evidence type="ECO:0000313" key="3">
    <source>
        <dbReference type="Proteomes" id="UP000186601"/>
    </source>
</evidence>
<dbReference type="AlphaFoldDB" id="A0A2R6PJF4"/>
<organism evidence="2 3">
    <name type="scientific">Hermanssonia centrifuga</name>
    <dbReference type="NCBI Taxonomy" id="98765"/>
    <lineage>
        <taxon>Eukaryota</taxon>
        <taxon>Fungi</taxon>
        <taxon>Dikarya</taxon>
        <taxon>Basidiomycota</taxon>
        <taxon>Agaricomycotina</taxon>
        <taxon>Agaricomycetes</taxon>
        <taxon>Polyporales</taxon>
        <taxon>Meruliaceae</taxon>
        <taxon>Hermanssonia</taxon>
    </lineage>
</organism>
<sequence>MPRMRTDQRRKRLRVYVDENGSPRVKHTAGPPKPYLKPCTVKTSRNKSNKENIPPGYYDSDQIMSSAGATDRSPFLRQFSPQLLSPMAPTSPFRQFIATPRQAERLRRHRELLITEHVSDSEPERARIRQTVITYQRNQLRLLDSALLDHKSPRLSIEKSPANQVTEEPAEESACITHSPKARANSLTSTVQTTPNEAVVPRQRLPRWNECDAEFPESRRVYYRRSRTSWHKWRYTFDTYEDYRASRIADGTIAIDSGEEIYSEE</sequence>